<proteinExistence type="predicted"/>
<dbReference type="AlphaFoldDB" id="A0AAE1DBL6"/>
<gene>
    <name evidence="2" type="ORF">RRG08_050596</name>
</gene>
<accession>A0AAE1DBL6</accession>
<evidence type="ECO:0000313" key="3">
    <source>
        <dbReference type="Proteomes" id="UP001283361"/>
    </source>
</evidence>
<feature type="compositionally biased region" description="Low complexity" evidence="1">
    <location>
        <begin position="49"/>
        <end position="61"/>
    </location>
</feature>
<evidence type="ECO:0000256" key="1">
    <source>
        <dbReference type="SAM" id="MobiDB-lite"/>
    </source>
</evidence>
<reference evidence="2" key="1">
    <citation type="journal article" date="2023" name="G3 (Bethesda)">
        <title>A reference genome for the long-term kleptoplast-retaining sea slug Elysia crispata morphotype clarki.</title>
        <authorList>
            <person name="Eastman K.E."/>
            <person name="Pendleton A.L."/>
            <person name="Shaikh M.A."/>
            <person name="Suttiyut T."/>
            <person name="Ogas R."/>
            <person name="Tomko P."/>
            <person name="Gavelis G."/>
            <person name="Widhalm J.R."/>
            <person name="Wisecaver J.H."/>
        </authorList>
    </citation>
    <scope>NUCLEOTIDE SEQUENCE</scope>
    <source>
        <strain evidence="2">ECLA1</strain>
    </source>
</reference>
<organism evidence="2 3">
    <name type="scientific">Elysia crispata</name>
    <name type="common">lettuce slug</name>
    <dbReference type="NCBI Taxonomy" id="231223"/>
    <lineage>
        <taxon>Eukaryota</taxon>
        <taxon>Metazoa</taxon>
        <taxon>Spiralia</taxon>
        <taxon>Lophotrochozoa</taxon>
        <taxon>Mollusca</taxon>
        <taxon>Gastropoda</taxon>
        <taxon>Heterobranchia</taxon>
        <taxon>Euthyneura</taxon>
        <taxon>Panpulmonata</taxon>
        <taxon>Sacoglossa</taxon>
        <taxon>Placobranchoidea</taxon>
        <taxon>Plakobranchidae</taxon>
        <taxon>Elysia</taxon>
    </lineage>
</organism>
<sequence length="94" mass="10718">MTLGQDVDKMPLSQKLHEAKQEELRLQTRCGEVTTPRVRVVQRSENLRSSSFPSSQGQRSQNVRVSPRSLSMERPGLFLVAVMQCQFDDTLSLR</sequence>
<name>A0AAE1DBL6_9GAST</name>
<dbReference type="Proteomes" id="UP001283361">
    <property type="component" value="Unassembled WGS sequence"/>
</dbReference>
<dbReference type="EMBL" id="JAWDGP010004484">
    <property type="protein sequence ID" value="KAK3763950.1"/>
    <property type="molecule type" value="Genomic_DNA"/>
</dbReference>
<keyword evidence="3" id="KW-1185">Reference proteome</keyword>
<comment type="caution">
    <text evidence="2">The sequence shown here is derived from an EMBL/GenBank/DDBJ whole genome shotgun (WGS) entry which is preliminary data.</text>
</comment>
<feature type="region of interest" description="Disordered" evidence="1">
    <location>
        <begin position="41"/>
        <end position="68"/>
    </location>
</feature>
<protein>
    <submittedName>
        <fullName evidence="2">Uncharacterized protein</fullName>
    </submittedName>
</protein>
<evidence type="ECO:0000313" key="2">
    <source>
        <dbReference type="EMBL" id="KAK3763950.1"/>
    </source>
</evidence>